<reference evidence="3 4" key="2">
    <citation type="submission" date="2018-10" db="EMBL/GenBank/DDBJ databases">
        <authorList>
            <consortium name="Pathogen Informatics"/>
        </authorList>
    </citation>
    <scope>NUCLEOTIDE SEQUENCE [LARGE SCALE GENOMIC DNA]</scope>
</reference>
<evidence type="ECO:0000259" key="2">
    <source>
        <dbReference type="Pfam" id="PF02752"/>
    </source>
</evidence>
<feature type="domain" description="Arrestin C-terminal-like" evidence="2">
    <location>
        <begin position="2"/>
        <end position="121"/>
    </location>
</feature>
<dbReference type="PANTHER" id="PTHR11188:SF144">
    <property type="entry name" value="ARRESTIN C-TERMINAL-LIKE DOMAIN-CONTAINING PROTEIN"/>
    <property type="match status" value="1"/>
</dbReference>
<feature type="compositionally biased region" description="Basic and acidic residues" evidence="1">
    <location>
        <begin position="195"/>
        <end position="207"/>
    </location>
</feature>
<evidence type="ECO:0000313" key="5">
    <source>
        <dbReference type="WBParaSite" id="EVEC_0000834201-mRNA-1"/>
    </source>
</evidence>
<dbReference type="STRING" id="51028.A0A0N4VCP2"/>
<reference evidence="5" key="1">
    <citation type="submission" date="2017-02" db="UniProtKB">
        <authorList>
            <consortium name="WormBaseParasite"/>
        </authorList>
    </citation>
    <scope>IDENTIFICATION</scope>
</reference>
<dbReference type="Proteomes" id="UP000274131">
    <property type="component" value="Unassembled WGS sequence"/>
</dbReference>
<dbReference type="PANTHER" id="PTHR11188">
    <property type="entry name" value="ARRESTIN DOMAIN CONTAINING PROTEIN"/>
    <property type="match status" value="1"/>
</dbReference>
<evidence type="ECO:0000256" key="1">
    <source>
        <dbReference type="SAM" id="MobiDB-lite"/>
    </source>
</evidence>
<proteinExistence type="predicted"/>
<dbReference type="AlphaFoldDB" id="A0A0N4VCP2"/>
<feature type="compositionally biased region" description="Polar residues" evidence="1">
    <location>
        <begin position="208"/>
        <end position="229"/>
    </location>
</feature>
<dbReference type="WBParaSite" id="EVEC_0000834201-mRNA-1">
    <property type="protein sequence ID" value="EVEC_0000834201-mRNA-1"/>
    <property type="gene ID" value="EVEC_0000834201"/>
</dbReference>
<dbReference type="Gene3D" id="2.60.40.640">
    <property type="match status" value="1"/>
</dbReference>
<accession>A0A0N4VCP2</accession>
<dbReference type="InterPro" id="IPR014756">
    <property type="entry name" value="Ig_E-set"/>
</dbReference>
<organism evidence="5">
    <name type="scientific">Enterobius vermicularis</name>
    <name type="common">Human pinworm</name>
    <dbReference type="NCBI Taxonomy" id="51028"/>
    <lineage>
        <taxon>Eukaryota</taxon>
        <taxon>Metazoa</taxon>
        <taxon>Ecdysozoa</taxon>
        <taxon>Nematoda</taxon>
        <taxon>Chromadorea</taxon>
        <taxon>Rhabditida</taxon>
        <taxon>Spirurina</taxon>
        <taxon>Oxyuridomorpha</taxon>
        <taxon>Oxyuroidea</taxon>
        <taxon>Oxyuridae</taxon>
        <taxon>Enterobius</taxon>
    </lineage>
</organism>
<sequence length="256" mass="28709">MCGENIRLRAHIENRQTFAVHVRVKVTQHVEYFIDKGVLGETKALACTVLEYRSPLTPPNSRGRYDSELDEPITLPVVPPTLVGVCRLIQIYYILKTSIEDEKGNESLCMDFPLTIGTLPYRIPNSTPPTINYDFCSSQVEGGRYISPEFRLGQVYDGPIKEGDQFGDDLILYRPVYPKIADRGGIAPRTFNETNADKKATEGERSSINKSGFQTKPVPSNSEKSSNDTFALVDQDLEVDESQPTEKTLLHESKFS</sequence>
<gene>
    <name evidence="3" type="ORF">EVEC_LOCUS7826</name>
</gene>
<dbReference type="InterPro" id="IPR011022">
    <property type="entry name" value="Arrestin_C-like"/>
</dbReference>
<dbReference type="Pfam" id="PF02752">
    <property type="entry name" value="Arrestin_C"/>
    <property type="match status" value="1"/>
</dbReference>
<name>A0A0N4VCP2_ENTVE</name>
<dbReference type="InterPro" id="IPR050357">
    <property type="entry name" value="Arrestin_domain-protein"/>
</dbReference>
<keyword evidence="4" id="KW-1185">Reference proteome</keyword>
<dbReference type="SUPFAM" id="SSF81296">
    <property type="entry name" value="E set domains"/>
    <property type="match status" value="1"/>
</dbReference>
<feature type="region of interest" description="Disordered" evidence="1">
    <location>
        <begin position="187"/>
        <end position="256"/>
    </location>
</feature>
<dbReference type="InterPro" id="IPR014752">
    <property type="entry name" value="Arrestin-like_C"/>
</dbReference>
<dbReference type="OrthoDB" id="7785529at2759"/>
<evidence type="ECO:0000313" key="4">
    <source>
        <dbReference type="Proteomes" id="UP000274131"/>
    </source>
</evidence>
<dbReference type="EMBL" id="UXUI01009110">
    <property type="protein sequence ID" value="VDD93075.1"/>
    <property type="molecule type" value="Genomic_DNA"/>
</dbReference>
<dbReference type="GO" id="GO:0015031">
    <property type="term" value="P:protein transport"/>
    <property type="evidence" value="ECO:0007669"/>
    <property type="project" value="TreeGrafter"/>
</dbReference>
<protein>
    <submittedName>
        <fullName evidence="5">Arrestin_C domain-containing protein</fullName>
    </submittedName>
</protein>
<evidence type="ECO:0000313" key="3">
    <source>
        <dbReference type="EMBL" id="VDD93075.1"/>
    </source>
</evidence>
<dbReference type="GO" id="GO:0005737">
    <property type="term" value="C:cytoplasm"/>
    <property type="evidence" value="ECO:0007669"/>
    <property type="project" value="TreeGrafter"/>
</dbReference>